<keyword evidence="5 9" id="KW-0378">Hydrolase</keyword>
<dbReference type="Pfam" id="PF00295">
    <property type="entry name" value="Glyco_hydro_28"/>
    <property type="match status" value="1"/>
</dbReference>
<feature type="chain" id="PRO_5043976290" description="Polygalacturonase" evidence="10">
    <location>
        <begin position="20"/>
        <end position="390"/>
    </location>
</feature>
<dbReference type="InterPro" id="IPR000743">
    <property type="entry name" value="Glyco_hydro_28"/>
</dbReference>
<reference evidence="11 12" key="1">
    <citation type="submission" date="2023-01" db="EMBL/GenBank/DDBJ databases">
        <authorList>
            <person name="Kreplak J."/>
        </authorList>
    </citation>
    <scope>NUCLEOTIDE SEQUENCE [LARGE SCALE GENOMIC DNA]</scope>
</reference>
<gene>
    <name evidence="11" type="ORF">VFH_IV077920</name>
</gene>
<evidence type="ECO:0000313" key="11">
    <source>
        <dbReference type="EMBL" id="CAI8608307.1"/>
    </source>
</evidence>
<feature type="signal peptide" evidence="10">
    <location>
        <begin position="1"/>
        <end position="19"/>
    </location>
</feature>
<keyword evidence="10" id="KW-0732">Signal</keyword>
<dbReference type="PANTHER" id="PTHR31375">
    <property type="match status" value="1"/>
</dbReference>
<evidence type="ECO:0000313" key="12">
    <source>
        <dbReference type="Proteomes" id="UP001157006"/>
    </source>
</evidence>
<evidence type="ECO:0000256" key="9">
    <source>
        <dbReference type="RuleBase" id="RU361169"/>
    </source>
</evidence>
<evidence type="ECO:0000256" key="8">
    <source>
        <dbReference type="PROSITE-ProRule" id="PRU10052"/>
    </source>
</evidence>
<evidence type="ECO:0000256" key="7">
    <source>
        <dbReference type="ARBA" id="ARBA00023316"/>
    </source>
</evidence>
<proteinExistence type="inferred from homology"/>
<dbReference type="GO" id="GO:0005975">
    <property type="term" value="P:carbohydrate metabolic process"/>
    <property type="evidence" value="ECO:0007669"/>
    <property type="project" value="InterPro"/>
</dbReference>
<keyword evidence="4" id="KW-0964">Secreted</keyword>
<evidence type="ECO:0008006" key="13">
    <source>
        <dbReference type="Google" id="ProtNLM"/>
    </source>
</evidence>
<dbReference type="GO" id="GO:0004650">
    <property type="term" value="F:polygalacturonase activity"/>
    <property type="evidence" value="ECO:0007669"/>
    <property type="project" value="InterPro"/>
</dbReference>
<dbReference type="PROSITE" id="PS00502">
    <property type="entry name" value="POLYGALACTURONASE"/>
    <property type="match status" value="1"/>
</dbReference>
<organism evidence="11 12">
    <name type="scientific">Vicia faba</name>
    <name type="common">Broad bean</name>
    <name type="synonym">Faba vulgaris</name>
    <dbReference type="NCBI Taxonomy" id="3906"/>
    <lineage>
        <taxon>Eukaryota</taxon>
        <taxon>Viridiplantae</taxon>
        <taxon>Streptophyta</taxon>
        <taxon>Embryophyta</taxon>
        <taxon>Tracheophyta</taxon>
        <taxon>Spermatophyta</taxon>
        <taxon>Magnoliopsida</taxon>
        <taxon>eudicotyledons</taxon>
        <taxon>Gunneridae</taxon>
        <taxon>Pentapetalae</taxon>
        <taxon>rosids</taxon>
        <taxon>fabids</taxon>
        <taxon>Fabales</taxon>
        <taxon>Fabaceae</taxon>
        <taxon>Papilionoideae</taxon>
        <taxon>50 kb inversion clade</taxon>
        <taxon>NPAAA clade</taxon>
        <taxon>Hologalegina</taxon>
        <taxon>IRL clade</taxon>
        <taxon>Fabeae</taxon>
        <taxon>Vicia</taxon>
    </lineage>
</organism>
<dbReference type="InterPro" id="IPR006626">
    <property type="entry name" value="PbH1"/>
</dbReference>
<evidence type="ECO:0000256" key="3">
    <source>
        <dbReference type="ARBA" id="ARBA00022512"/>
    </source>
</evidence>
<feature type="active site" evidence="8">
    <location>
        <position position="241"/>
    </location>
</feature>
<keyword evidence="3" id="KW-0134">Cell wall</keyword>
<evidence type="ECO:0000256" key="2">
    <source>
        <dbReference type="ARBA" id="ARBA00008834"/>
    </source>
</evidence>
<dbReference type="Gene3D" id="2.160.20.10">
    <property type="entry name" value="Single-stranded right-handed beta-helix, Pectin lyase-like"/>
    <property type="match status" value="1"/>
</dbReference>
<evidence type="ECO:0000256" key="5">
    <source>
        <dbReference type="ARBA" id="ARBA00022801"/>
    </source>
</evidence>
<dbReference type="GO" id="GO:0071555">
    <property type="term" value="P:cell wall organization"/>
    <property type="evidence" value="ECO:0007669"/>
    <property type="project" value="UniProtKB-KW"/>
</dbReference>
<dbReference type="InterPro" id="IPR011050">
    <property type="entry name" value="Pectin_lyase_fold/virulence"/>
</dbReference>
<dbReference type="EMBL" id="OX451739">
    <property type="protein sequence ID" value="CAI8608307.1"/>
    <property type="molecule type" value="Genomic_DNA"/>
</dbReference>
<dbReference type="Proteomes" id="UP001157006">
    <property type="component" value="Chromosome 4"/>
</dbReference>
<protein>
    <recommendedName>
        <fullName evidence="13">Polygalacturonase</fullName>
    </recommendedName>
</protein>
<keyword evidence="12" id="KW-1185">Reference proteome</keyword>
<keyword evidence="6 9" id="KW-0326">Glycosidase</keyword>
<name>A0AAV1AFU5_VICFA</name>
<keyword evidence="7" id="KW-0961">Cell wall biogenesis/degradation</keyword>
<evidence type="ECO:0000256" key="1">
    <source>
        <dbReference type="ARBA" id="ARBA00004191"/>
    </source>
</evidence>
<dbReference type="SMART" id="SM00710">
    <property type="entry name" value="PbH1"/>
    <property type="match status" value="5"/>
</dbReference>
<dbReference type="SUPFAM" id="SSF51126">
    <property type="entry name" value="Pectin lyase-like"/>
    <property type="match status" value="1"/>
</dbReference>
<dbReference type="InterPro" id="IPR012334">
    <property type="entry name" value="Pectin_lyas_fold"/>
</dbReference>
<evidence type="ECO:0000256" key="6">
    <source>
        <dbReference type="ARBA" id="ARBA00023295"/>
    </source>
</evidence>
<sequence length="390" mass="41914">MQRFITCVLILSFISPCICIRLKYVTENNTYNVMQYGAIGDGKSDDTQAFSKAWTSACNAGGMSTLVIPSEKSFLVTKVNFSGPCDSTILIQIEGKIVAPGKEEWTFESRWITIEHLNGLKIDGNGLGEVDGNGSTWWDCPKCARPVVFHFHSCNNLTVSNLTISNSPKAHVSVNKCNGATFSNISIDSPAHSPNTDGFDISASTNISIQDSNIKSGDDCIAINGGSYFVNVNRVVCGPGHGISVGSLGKNNATEQVSDIYVRNCTFTGSTNGARIKTVLGGSGYAKNITYEQIILENVKNPIIINQEYNNYLEETSSVSVSYVTFRGFNGTYVGKVAINLDCSSSGCLDILLDQNNILPAEKGGAASVICRNAHGTARDTIPQVYCLSE</sequence>
<comment type="similarity">
    <text evidence="2 9">Belongs to the glycosyl hydrolase 28 family.</text>
</comment>
<evidence type="ECO:0000256" key="10">
    <source>
        <dbReference type="SAM" id="SignalP"/>
    </source>
</evidence>
<dbReference type="AlphaFoldDB" id="A0AAV1AFU5"/>
<evidence type="ECO:0000256" key="4">
    <source>
        <dbReference type="ARBA" id="ARBA00022525"/>
    </source>
</evidence>
<comment type="subcellular location">
    <subcellularLocation>
        <location evidence="1">Secreted</location>
        <location evidence="1">Cell wall</location>
    </subcellularLocation>
</comment>
<accession>A0AAV1AFU5</accession>